<accession>A0A075SGK1</accession>
<dbReference type="RefSeq" id="WP_004194566.1">
    <property type="nucleotide sequence ID" value="NZ_ALLE01000019.1"/>
</dbReference>
<organism evidence="2 3">
    <name type="scientific">Streptococcus suis 6407</name>
    <dbReference type="NCBI Taxonomy" id="1214179"/>
    <lineage>
        <taxon>Bacteria</taxon>
        <taxon>Bacillati</taxon>
        <taxon>Bacillota</taxon>
        <taxon>Bacilli</taxon>
        <taxon>Lactobacillales</taxon>
        <taxon>Streptococcaceae</taxon>
        <taxon>Streptococcus</taxon>
    </lineage>
</organism>
<name>A0A075SGK1_STRSU</name>
<dbReference type="PATRIC" id="fig|1214179.4.peg.2106"/>
<keyword evidence="1" id="KW-1133">Transmembrane helix</keyword>
<feature type="transmembrane region" description="Helical" evidence="1">
    <location>
        <begin position="146"/>
        <end position="171"/>
    </location>
</feature>
<keyword evidence="1" id="KW-0812">Transmembrane</keyword>
<feature type="transmembrane region" description="Helical" evidence="1">
    <location>
        <begin position="73"/>
        <end position="100"/>
    </location>
</feature>
<feature type="transmembrane region" description="Helical" evidence="1">
    <location>
        <begin position="49"/>
        <end position="67"/>
    </location>
</feature>
<feature type="transmembrane region" description="Helical" evidence="1">
    <location>
        <begin position="15"/>
        <end position="37"/>
    </location>
</feature>
<keyword evidence="1" id="KW-0472">Membrane</keyword>
<gene>
    <name evidence="2" type="ORF">ID09_10580</name>
</gene>
<dbReference type="AlphaFoldDB" id="A0A075SGK1"/>
<sequence>MSQLTLSSKNSVKQLSISAILTAFAILIPLMMPIKIIIGPASYTLASHIPLFIAMFISPATAIFVALGSSLGFFLAGFPIVIVFRALTHLFFLTLGAVLVKRFPTLMDSKRFLLLGIGLNLLHGLGEYIVVMVLTSGQQTSATYWITMLGLVGVGSAIHGLLDFSLAYYFWKILKERKIYQP</sequence>
<evidence type="ECO:0000313" key="2">
    <source>
        <dbReference type="EMBL" id="AIG44442.1"/>
    </source>
</evidence>
<dbReference type="EMBL" id="CP008921">
    <property type="protein sequence ID" value="AIG44442.1"/>
    <property type="molecule type" value="Genomic_DNA"/>
</dbReference>
<evidence type="ECO:0000313" key="3">
    <source>
        <dbReference type="Proteomes" id="UP000028185"/>
    </source>
</evidence>
<reference evidence="2 3" key="1">
    <citation type="journal article" date="2014" name="Genome Announc.">
        <title>Whole-Genome Sequence of Streptococcus suis Serotype 4 Reference Strain 6407.</title>
        <authorList>
            <person name="Wang K."/>
            <person name="Chen J."/>
            <person name="Yao H."/>
            <person name="Lu C."/>
        </authorList>
    </citation>
    <scope>NUCLEOTIDE SEQUENCE [LARGE SCALE GENOMIC DNA]</scope>
    <source>
        <strain evidence="2">6407</strain>
    </source>
</reference>
<protein>
    <recommendedName>
        <fullName evidence="4">Niacin transporter NiaX</fullName>
    </recommendedName>
</protein>
<proteinExistence type="predicted"/>
<evidence type="ECO:0008006" key="4">
    <source>
        <dbReference type="Google" id="ProtNLM"/>
    </source>
</evidence>
<dbReference type="HOGENOM" id="CLU_118978_0_0_9"/>
<evidence type="ECO:0000256" key="1">
    <source>
        <dbReference type="SAM" id="Phobius"/>
    </source>
</evidence>
<dbReference type="Proteomes" id="UP000028185">
    <property type="component" value="Chromosome"/>
</dbReference>
<feature type="transmembrane region" description="Helical" evidence="1">
    <location>
        <begin position="112"/>
        <end position="134"/>
    </location>
</feature>